<evidence type="ECO:0000313" key="2">
    <source>
        <dbReference type="EMBL" id="MBA4464519.1"/>
    </source>
</evidence>
<evidence type="ECO:0000256" key="1">
    <source>
        <dbReference type="SAM" id="Phobius"/>
    </source>
</evidence>
<comment type="caution">
    <text evidence="2">The sequence shown here is derived from an EMBL/GenBank/DDBJ whole genome shotgun (WGS) entry which is preliminary data.</text>
</comment>
<feature type="transmembrane region" description="Helical" evidence="1">
    <location>
        <begin position="115"/>
        <end position="136"/>
    </location>
</feature>
<name>A0A838WQV1_9CYAN</name>
<dbReference type="EMBL" id="VDFG01000050">
    <property type="protein sequence ID" value="MBA4464519.1"/>
    <property type="molecule type" value="Genomic_DNA"/>
</dbReference>
<feature type="transmembrane region" description="Helical" evidence="1">
    <location>
        <begin position="71"/>
        <end position="89"/>
    </location>
</feature>
<dbReference type="SUPFAM" id="SSF69322">
    <property type="entry name" value="Tricorn protease domain 2"/>
    <property type="match status" value="1"/>
</dbReference>
<proteinExistence type="predicted"/>
<dbReference type="Proteomes" id="UP000538075">
    <property type="component" value="Unassembled WGS sequence"/>
</dbReference>
<organism evidence="2 3">
    <name type="scientific">Cylindrospermopsis raciborskii CS-506_A</name>
    <dbReference type="NCBI Taxonomy" id="2585140"/>
    <lineage>
        <taxon>Bacteria</taxon>
        <taxon>Bacillati</taxon>
        <taxon>Cyanobacteriota</taxon>
        <taxon>Cyanophyceae</taxon>
        <taxon>Nostocales</taxon>
        <taxon>Aphanizomenonaceae</taxon>
        <taxon>Cylindrospermopsis</taxon>
    </lineage>
</organism>
<reference evidence="2 3" key="1">
    <citation type="journal article" date="2020" name="J. Appl. Phycol.">
        <title>Morphological changes and genome evolution in Raphidiopsis raciborskii CS-506 after 23 years in culture.</title>
        <authorList>
            <person name="Willis A."/>
            <person name="Bent S.J."/>
            <person name="Jameson I.D."/>
        </authorList>
    </citation>
    <scope>NUCLEOTIDE SEQUENCE [LARGE SCALE GENOMIC DNA]</scope>
    <source>
        <strain evidence="2 3">CS-506_A</strain>
    </source>
</reference>
<evidence type="ECO:0000313" key="3">
    <source>
        <dbReference type="Proteomes" id="UP000538075"/>
    </source>
</evidence>
<sequence>MKEPVPDIFAAKFFIEFITRFAADRMSLSIALEKARSSSHFESVNFPGATSLPILFYLYPVKKDFRISRFLYIKVVIYLYIKVVIHKIIKDSFLGVWKKLNNMFGIIQRLSRRQYMYMFIFLLALFSAVVLTIGILKSKNYPLEGVMILPDNIVDIDISDDEQYVAYVDNGGISLQKMDYFIKNYSSLCQINSPSQNGTVILSRLVFKDKETLAIATPKLPNSLALEIRFFNVYKCPKPHEGDPVTIQTEYEYNNNIISLDFSTDKRVILVTTGKEEKNPTTTPTTTRLYDSKSGKKIDIQVKDQNGSFNQDSLFNHVVDAKFLDSQKIILLKNKDKNISLEIYKYSPDKNNDNNSWNGKLELDLIHSEPLKTEDPQKEDPQKIVLSQDRKYISILGPGPIHIWEIDDKFKLKEIPKNIQNQLGWRIGVRDAIFYKKQILISNTTSVDEKS</sequence>
<keyword evidence="1" id="KW-1133">Transmembrane helix</keyword>
<protein>
    <submittedName>
        <fullName evidence="2">Uncharacterized protein</fullName>
    </submittedName>
</protein>
<gene>
    <name evidence="2" type="ORF">FHK98_00900</name>
</gene>
<keyword evidence="1" id="KW-0812">Transmembrane</keyword>
<keyword evidence="1" id="KW-0472">Membrane</keyword>
<dbReference type="AlphaFoldDB" id="A0A838WQV1"/>
<accession>A0A838WQV1</accession>